<dbReference type="InterPro" id="IPR001969">
    <property type="entry name" value="Aspartic_peptidase_AS"/>
</dbReference>
<organism evidence="1 2">
    <name type="scientific">Paradesertivirga mongoliensis</name>
    <dbReference type="NCBI Taxonomy" id="2100740"/>
    <lineage>
        <taxon>Bacteria</taxon>
        <taxon>Pseudomonadati</taxon>
        <taxon>Bacteroidota</taxon>
        <taxon>Sphingobacteriia</taxon>
        <taxon>Sphingobacteriales</taxon>
        <taxon>Sphingobacteriaceae</taxon>
        <taxon>Paradesertivirga</taxon>
    </lineage>
</organism>
<dbReference type="PROSITE" id="PS00141">
    <property type="entry name" value="ASP_PROTEASE"/>
    <property type="match status" value="1"/>
</dbReference>
<keyword evidence="1" id="KW-0645">Protease</keyword>
<dbReference type="RefSeq" id="WP_255903328.1">
    <property type="nucleotide sequence ID" value="NZ_JAFMZO010000003.1"/>
</dbReference>
<dbReference type="SUPFAM" id="SSF50630">
    <property type="entry name" value="Acid proteases"/>
    <property type="match status" value="1"/>
</dbReference>
<dbReference type="Pfam" id="PF13650">
    <property type="entry name" value="Asp_protease_2"/>
    <property type="match status" value="1"/>
</dbReference>
<comment type="caution">
    <text evidence="1">The sequence shown here is derived from an EMBL/GenBank/DDBJ whole genome shotgun (WGS) entry which is preliminary data.</text>
</comment>
<sequence>MHKVNLEILNLHDDGFHLLVEVFVFNQPFKAVVDTGASRTVFDKSTVENYIETDALLASDKLSTGLGTNSMESYTLTVPHLIIGELEISDFETAVLDLSMINTAYQSIEIGPIIGVIGGDILMKYQATISYASQEIHFVKPEPPSLDN</sequence>
<protein>
    <submittedName>
        <fullName evidence="1">Aspartyl protease family protein</fullName>
    </submittedName>
</protein>
<dbReference type="EMBL" id="JBHUHZ010000001">
    <property type="protein sequence ID" value="MFD2162580.1"/>
    <property type="molecule type" value="Genomic_DNA"/>
</dbReference>
<evidence type="ECO:0000313" key="1">
    <source>
        <dbReference type="EMBL" id="MFD2162580.1"/>
    </source>
</evidence>
<dbReference type="Proteomes" id="UP001597387">
    <property type="component" value="Unassembled WGS sequence"/>
</dbReference>
<dbReference type="GO" id="GO:0006508">
    <property type="term" value="P:proteolysis"/>
    <property type="evidence" value="ECO:0007669"/>
    <property type="project" value="UniProtKB-KW"/>
</dbReference>
<dbReference type="Gene3D" id="2.40.70.10">
    <property type="entry name" value="Acid Proteases"/>
    <property type="match status" value="1"/>
</dbReference>
<dbReference type="GO" id="GO:0008233">
    <property type="term" value="F:peptidase activity"/>
    <property type="evidence" value="ECO:0007669"/>
    <property type="project" value="UniProtKB-KW"/>
</dbReference>
<accession>A0ABW4ZLK4</accession>
<keyword evidence="1" id="KW-0378">Hydrolase</keyword>
<dbReference type="InterPro" id="IPR021109">
    <property type="entry name" value="Peptidase_aspartic_dom_sf"/>
</dbReference>
<keyword evidence="2" id="KW-1185">Reference proteome</keyword>
<reference evidence="2" key="1">
    <citation type="journal article" date="2019" name="Int. J. Syst. Evol. Microbiol.">
        <title>The Global Catalogue of Microorganisms (GCM) 10K type strain sequencing project: providing services to taxonomists for standard genome sequencing and annotation.</title>
        <authorList>
            <consortium name="The Broad Institute Genomics Platform"/>
            <consortium name="The Broad Institute Genome Sequencing Center for Infectious Disease"/>
            <person name="Wu L."/>
            <person name="Ma J."/>
        </authorList>
    </citation>
    <scope>NUCLEOTIDE SEQUENCE [LARGE SCALE GENOMIC DNA]</scope>
    <source>
        <strain evidence="2">KCTC 42217</strain>
    </source>
</reference>
<proteinExistence type="predicted"/>
<name>A0ABW4ZLK4_9SPHI</name>
<gene>
    <name evidence="1" type="ORF">ACFSJU_09275</name>
</gene>
<evidence type="ECO:0000313" key="2">
    <source>
        <dbReference type="Proteomes" id="UP001597387"/>
    </source>
</evidence>